<feature type="region of interest" description="Disordered" evidence="1">
    <location>
        <begin position="1"/>
        <end position="65"/>
    </location>
</feature>
<feature type="compositionally biased region" description="Polar residues" evidence="1">
    <location>
        <begin position="13"/>
        <end position="36"/>
    </location>
</feature>
<dbReference type="RefSeq" id="WP_222977908.1">
    <property type="nucleotide sequence ID" value="NZ_JAINVZ010000008.1"/>
</dbReference>
<feature type="compositionally biased region" description="Pro residues" evidence="1">
    <location>
        <begin position="46"/>
        <end position="55"/>
    </location>
</feature>
<sequence length="214" mass="21972">MVTGPNVYGRQTPVHTATQSQPQAYNGSPYSDSTGHVSPGTIPAAPVVPPTPGPAGPTSVDTSSLRKFADNLDTLADMLGTARDRVGQIPDLAAGAFKEAKDLQSAVTGGEPASAPSSSGSSSSASSGSGSGSTPSPPPASTDDSVDGRGGLRGNYHKALHDLRQVLMDTAQNVRTLASKYANIEDINQKAGKDLNQLITTAQKDLQPLMNDQF</sequence>
<gene>
    <name evidence="2" type="ORF">K7472_14490</name>
</gene>
<organism evidence="2 3">
    <name type="scientific">Streptantibioticus parmotrematis</name>
    <dbReference type="NCBI Taxonomy" id="2873249"/>
    <lineage>
        <taxon>Bacteria</taxon>
        <taxon>Bacillati</taxon>
        <taxon>Actinomycetota</taxon>
        <taxon>Actinomycetes</taxon>
        <taxon>Kitasatosporales</taxon>
        <taxon>Streptomycetaceae</taxon>
        <taxon>Streptantibioticus</taxon>
    </lineage>
</organism>
<evidence type="ECO:0000313" key="2">
    <source>
        <dbReference type="EMBL" id="MBY8886057.1"/>
    </source>
</evidence>
<proteinExistence type="predicted"/>
<accession>A0ABS7QS84</accession>
<reference evidence="2 3" key="1">
    <citation type="submission" date="2021-08" db="EMBL/GenBank/DDBJ databases">
        <title>Streptomyces sp. PTM05 isolated from lichen.</title>
        <authorList>
            <person name="Somphong A."/>
            <person name="Phongsopitanun W."/>
            <person name="Tanasupawat S."/>
        </authorList>
    </citation>
    <scope>NUCLEOTIDE SEQUENCE [LARGE SCALE GENOMIC DNA]</scope>
    <source>
        <strain evidence="2 3">Ptm05</strain>
    </source>
</reference>
<feature type="compositionally biased region" description="Low complexity" evidence="1">
    <location>
        <begin position="112"/>
        <end position="134"/>
    </location>
</feature>
<dbReference type="Proteomes" id="UP001198565">
    <property type="component" value="Unassembled WGS sequence"/>
</dbReference>
<keyword evidence="3" id="KW-1185">Reference proteome</keyword>
<dbReference type="EMBL" id="JAINVZ010000008">
    <property type="protein sequence ID" value="MBY8886057.1"/>
    <property type="molecule type" value="Genomic_DNA"/>
</dbReference>
<protein>
    <submittedName>
        <fullName evidence="2">Uncharacterized protein</fullName>
    </submittedName>
</protein>
<name>A0ABS7QS84_9ACTN</name>
<evidence type="ECO:0000313" key="3">
    <source>
        <dbReference type="Proteomes" id="UP001198565"/>
    </source>
</evidence>
<evidence type="ECO:0000256" key="1">
    <source>
        <dbReference type="SAM" id="MobiDB-lite"/>
    </source>
</evidence>
<comment type="caution">
    <text evidence="2">The sequence shown here is derived from an EMBL/GenBank/DDBJ whole genome shotgun (WGS) entry which is preliminary data.</text>
</comment>
<feature type="region of interest" description="Disordered" evidence="1">
    <location>
        <begin position="103"/>
        <end position="155"/>
    </location>
</feature>